<evidence type="ECO:0000259" key="6">
    <source>
        <dbReference type="PROSITE" id="PS50893"/>
    </source>
</evidence>
<keyword evidence="4" id="KW-0067">ATP-binding</keyword>
<evidence type="ECO:0000256" key="1">
    <source>
        <dbReference type="ARBA" id="ARBA00005417"/>
    </source>
</evidence>
<dbReference type="Gene3D" id="3.40.50.300">
    <property type="entry name" value="P-loop containing nucleotide triphosphate hydrolases"/>
    <property type="match status" value="1"/>
</dbReference>
<dbReference type="PROSITE" id="PS00211">
    <property type="entry name" value="ABC_TRANSPORTER_1"/>
    <property type="match status" value="1"/>
</dbReference>
<evidence type="ECO:0000313" key="8">
    <source>
        <dbReference type="Proteomes" id="UP000771797"/>
    </source>
</evidence>
<evidence type="ECO:0000256" key="3">
    <source>
        <dbReference type="ARBA" id="ARBA00022741"/>
    </source>
</evidence>
<dbReference type="Pfam" id="PF00005">
    <property type="entry name" value="ABC_tran"/>
    <property type="match status" value="1"/>
</dbReference>
<dbReference type="Proteomes" id="UP000771797">
    <property type="component" value="Unassembled WGS sequence"/>
</dbReference>
<dbReference type="RefSeq" id="WP_133492634.1">
    <property type="nucleotide sequence ID" value="NZ_AQPF01000010.1"/>
</dbReference>
<dbReference type="EMBL" id="AQPF01000010">
    <property type="protein sequence ID" value="KAF0806218.1"/>
    <property type="molecule type" value="Genomic_DNA"/>
</dbReference>
<evidence type="ECO:0000256" key="2">
    <source>
        <dbReference type="ARBA" id="ARBA00022448"/>
    </source>
</evidence>
<dbReference type="CDD" id="cd03224">
    <property type="entry name" value="ABC_TM1139_LivF_branched"/>
    <property type="match status" value="1"/>
</dbReference>
<comment type="caution">
    <text evidence="7">The sequence shown here is derived from an EMBL/GenBank/DDBJ whole genome shotgun (WGS) entry which is preliminary data.</text>
</comment>
<evidence type="ECO:0000313" key="7">
    <source>
        <dbReference type="EMBL" id="KAF0806218.1"/>
    </source>
</evidence>
<keyword evidence="8" id="KW-1185">Reference proteome</keyword>
<evidence type="ECO:0000256" key="4">
    <source>
        <dbReference type="ARBA" id="ARBA00022840"/>
    </source>
</evidence>
<sequence length="235" mass="25269">MLKLENVDAKYDSFKALDNVSMTVGQGELVVLLGANGAGKTTLFNTISGLLKPSAGSVTLNGEDVTGRRPSALVQAGVVQCPEGRKLFPEMSVMKNLVLGAYVHRRDKAGIKKTLDHVLEMFPILEEKKNQAAGSLSGGQQQMVAIGRALMGRPKLLMLDEPSLGLAPLVVKQMFETIQTINREGTTVLLAEQNAFAALKIATRAYVIENGRLVMEGDRDTMLGNEAVRKAYIGA</sequence>
<dbReference type="InterPro" id="IPR027417">
    <property type="entry name" value="P-loop_NTPase"/>
</dbReference>
<dbReference type="SUPFAM" id="SSF52540">
    <property type="entry name" value="P-loop containing nucleoside triphosphate hydrolases"/>
    <property type="match status" value="1"/>
</dbReference>
<dbReference type="PROSITE" id="PS50893">
    <property type="entry name" value="ABC_TRANSPORTER_2"/>
    <property type="match status" value="1"/>
</dbReference>
<reference evidence="7 8" key="1">
    <citation type="submission" date="2012-09" db="EMBL/GenBank/DDBJ databases">
        <title>Genome Sequence of alkane-degrading Bacterium Alcanivorax sp. 6-D-6.</title>
        <authorList>
            <person name="Lai Q."/>
            <person name="Shao Z."/>
        </authorList>
    </citation>
    <scope>NUCLEOTIDE SEQUENCE [LARGE SCALE GENOMIC DNA]</scope>
    <source>
        <strain evidence="7 8">6-D-6</strain>
    </source>
</reference>
<protein>
    <submittedName>
        <fullName evidence="7">ABC transporter-like protein</fullName>
    </submittedName>
</protein>
<feature type="domain" description="ABC transporter" evidence="6">
    <location>
        <begin position="2"/>
        <end position="235"/>
    </location>
</feature>
<dbReference type="InterPro" id="IPR017871">
    <property type="entry name" value="ABC_transporter-like_CS"/>
</dbReference>
<proteinExistence type="inferred from homology"/>
<dbReference type="PANTHER" id="PTHR43820">
    <property type="entry name" value="HIGH-AFFINITY BRANCHED-CHAIN AMINO ACID TRANSPORT ATP-BINDING PROTEIN LIVF"/>
    <property type="match status" value="1"/>
</dbReference>
<keyword evidence="5" id="KW-0029">Amino-acid transport</keyword>
<organism evidence="7 8">
    <name type="scientific">Alcanivorax xiamenensis</name>
    <dbReference type="NCBI Taxonomy" id="1177156"/>
    <lineage>
        <taxon>Bacteria</taxon>
        <taxon>Pseudomonadati</taxon>
        <taxon>Pseudomonadota</taxon>
        <taxon>Gammaproteobacteria</taxon>
        <taxon>Oceanospirillales</taxon>
        <taxon>Alcanivoracaceae</taxon>
        <taxon>Alcanivorax</taxon>
    </lineage>
</organism>
<gene>
    <name evidence="7" type="ORF">A6D6_01798</name>
</gene>
<keyword evidence="3" id="KW-0547">Nucleotide-binding</keyword>
<dbReference type="InterPro" id="IPR003593">
    <property type="entry name" value="AAA+_ATPase"/>
</dbReference>
<comment type="similarity">
    <text evidence="1">Belongs to the ABC transporter superfamily.</text>
</comment>
<dbReference type="InterPro" id="IPR003439">
    <property type="entry name" value="ABC_transporter-like_ATP-bd"/>
</dbReference>
<keyword evidence="2" id="KW-0813">Transport</keyword>
<dbReference type="InterPro" id="IPR052156">
    <property type="entry name" value="BCAA_Transport_ATP-bd_LivF"/>
</dbReference>
<evidence type="ECO:0000256" key="5">
    <source>
        <dbReference type="ARBA" id="ARBA00022970"/>
    </source>
</evidence>
<dbReference type="SMART" id="SM00382">
    <property type="entry name" value="AAA"/>
    <property type="match status" value="1"/>
</dbReference>
<name>A0ABQ6Y954_9GAMM</name>
<accession>A0ABQ6Y954</accession>
<dbReference type="PANTHER" id="PTHR43820:SF4">
    <property type="entry name" value="HIGH-AFFINITY BRANCHED-CHAIN AMINO ACID TRANSPORT ATP-BINDING PROTEIN LIVF"/>
    <property type="match status" value="1"/>
</dbReference>